<dbReference type="PANTHER" id="PTHR33048">
    <property type="entry name" value="PTH11-LIKE INTEGRAL MEMBRANE PROTEIN (AFU_ORTHOLOGUE AFUA_5G11245)"/>
    <property type="match status" value="1"/>
</dbReference>
<evidence type="ECO:0000256" key="6">
    <source>
        <dbReference type="SAM" id="Phobius"/>
    </source>
</evidence>
<feature type="transmembrane region" description="Helical" evidence="6">
    <location>
        <begin position="217"/>
        <end position="241"/>
    </location>
</feature>
<keyword evidence="3 6" id="KW-1133">Transmembrane helix</keyword>
<comment type="similarity">
    <text evidence="5">Belongs to the SAT4 family.</text>
</comment>
<dbReference type="AlphaFoldDB" id="A0A8H7AGV3"/>
<evidence type="ECO:0000256" key="2">
    <source>
        <dbReference type="ARBA" id="ARBA00022692"/>
    </source>
</evidence>
<feature type="transmembrane region" description="Helical" evidence="6">
    <location>
        <begin position="133"/>
        <end position="155"/>
    </location>
</feature>
<evidence type="ECO:0000313" key="9">
    <source>
        <dbReference type="Proteomes" id="UP000606974"/>
    </source>
</evidence>
<keyword evidence="9" id="KW-1185">Reference proteome</keyword>
<organism evidence="8 9">
    <name type="scientific">Endocarpon pusillum</name>
    <dbReference type="NCBI Taxonomy" id="364733"/>
    <lineage>
        <taxon>Eukaryota</taxon>
        <taxon>Fungi</taxon>
        <taxon>Dikarya</taxon>
        <taxon>Ascomycota</taxon>
        <taxon>Pezizomycotina</taxon>
        <taxon>Eurotiomycetes</taxon>
        <taxon>Chaetothyriomycetidae</taxon>
        <taxon>Verrucariales</taxon>
        <taxon>Verrucariaceae</taxon>
        <taxon>Endocarpon</taxon>
    </lineage>
</organism>
<accession>A0A8H7AGV3</accession>
<feature type="transmembrane region" description="Helical" evidence="6">
    <location>
        <begin position="184"/>
        <end position="205"/>
    </location>
</feature>
<evidence type="ECO:0000256" key="5">
    <source>
        <dbReference type="ARBA" id="ARBA00038359"/>
    </source>
</evidence>
<reference evidence="8" key="1">
    <citation type="submission" date="2020-02" db="EMBL/GenBank/DDBJ databases">
        <authorList>
            <person name="Palmer J.M."/>
        </authorList>
    </citation>
    <scope>NUCLEOTIDE SEQUENCE</scope>
    <source>
        <strain evidence="8">EPUS1.4</strain>
        <tissue evidence="8">Thallus</tissue>
    </source>
</reference>
<dbReference type="EMBL" id="JAACFV010000079">
    <property type="protein sequence ID" value="KAF7506826.1"/>
    <property type="molecule type" value="Genomic_DNA"/>
</dbReference>
<dbReference type="InterPro" id="IPR049326">
    <property type="entry name" value="Rhodopsin_dom_fungi"/>
</dbReference>
<feature type="transmembrane region" description="Helical" evidence="6">
    <location>
        <begin position="100"/>
        <end position="121"/>
    </location>
</feature>
<gene>
    <name evidence="8" type="ORF">GJ744_011172</name>
</gene>
<keyword evidence="2 6" id="KW-0812">Transmembrane</keyword>
<comment type="subcellular location">
    <subcellularLocation>
        <location evidence="1">Membrane</location>
        <topology evidence="1">Multi-pass membrane protein</topology>
    </subcellularLocation>
</comment>
<evidence type="ECO:0000256" key="3">
    <source>
        <dbReference type="ARBA" id="ARBA00022989"/>
    </source>
</evidence>
<keyword evidence="4 6" id="KW-0472">Membrane</keyword>
<dbReference type="OrthoDB" id="2988756at2759"/>
<evidence type="ECO:0000256" key="1">
    <source>
        <dbReference type="ARBA" id="ARBA00004141"/>
    </source>
</evidence>
<evidence type="ECO:0000313" key="8">
    <source>
        <dbReference type="EMBL" id="KAF7506826.1"/>
    </source>
</evidence>
<dbReference type="InterPro" id="IPR052337">
    <property type="entry name" value="SAT4-like"/>
</dbReference>
<protein>
    <recommendedName>
        <fullName evidence="7">Rhodopsin domain-containing protein</fullName>
    </recommendedName>
</protein>
<evidence type="ECO:0000259" key="7">
    <source>
        <dbReference type="Pfam" id="PF20684"/>
    </source>
</evidence>
<feature type="transmembrane region" description="Helical" evidence="6">
    <location>
        <begin position="6"/>
        <end position="24"/>
    </location>
</feature>
<feature type="domain" description="Rhodopsin" evidence="7">
    <location>
        <begin position="36"/>
        <end position="276"/>
    </location>
</feature>
<comment type="caution">
    <text evidence="8">The sequence shown here is derived from an EMBL/GenBank/DDBJ whole genome shotgun (WGS) entry which is preliminary data.</text>
</comment>
<name>A0A8H7AGV3_9EURO</name>
<dbReference type="Proteomes" id="UP000606974">
    <property type="component" value="Unassembled WGS sequence"/>
</dbReference>
<dbReference type="GO" id="GO:0016020">
    <property type="term" value="C:membrane"/>
    <property type="evidence" value="ECO:0007669"/>
    <property type="project" value="UniProtKB-SubCell"/>
</dbReference>
<proteinExistence type="inferred from homology"/>
<sequence length="411" mass="45113">MAGGNAFITEAFALLGVALGMILLRTIGRATSVGIRNFQLDDYMMLVTAVVYSLETAAAYIVGAWWHGLANNGMTPEERANLDPSSQEYALRVGGSKTQVIGWSLYTFLLWNLKLCMCVFYGRLTDGLVHMKIRIRIGYGIIGATYIATLLSILLGCRPLRKNWQINPDPGNICQPAISKIDCLVTVVLNVVTDMYLISIPLPLLWKAQLSKRRKSLFLIVFSGGFFVMACGILRCALILLDPVNGAQKAGSWAVRETFVAVVIDNIPMIYPLFRRIIKKIDGTLASHYAGTHKISNGYSSSGSYAMNSRKEKKPKFVHPLSMRNATMSDSAESIVRADRVKNGQDILIVKESTVDVGPTKHSNEEIQEHPHAQHLGVGYAATCNHAGGRGDVTRISRRGSAQWESPHNGS</sequence>
<feature type="transmembrane region" description="Helical" evidence="6">
    <location>
        <begin position="45"/>
        <end position="66"/>
    </location>
</feature>
<dbReference type="Pfam" id="PF20684">
    <property type="entry name" value="Fung_rhodopsin"/>
    <property type="match status" value="1"/>
</dbReference>
<dbReference type="PANTHER" id="PTHR33048:SF2">
    <property type="entry name" value="SRPK"/>
    <property type="match status" value="1"/>
</dbReference>
<evidence type="ECO:0000256" key="4">
    <source>
        <dbReference type="ARBA" id="ARBA00023136"/>
    </source>
</evidence>